<keyword evidence="4" id="KW-0067">ATP-binding</keyword>
<reference evidence="5" key="1">
    <citation type="journal article" date="2023" name="Insect Mol. Biol.">
        <title>Genome sequencing provides insights into the evolution of gene families encoding plant cell wall-degrading enzymes in longhorned beetles.</title>
        <authorList>
            <person name="Shin N.R."/>
            <person name="Okamura Y."/>
            <person name="Kirsch R."/>
            <person name="Pauchet Y."/>
        </authorList>
    </citation>
    <scope>NUCLEOTIDE SEQUENCE</scope>
    <source>
        <strain evidence="5">MMC_N1</strain>
    </source>
</reference>
<dbReference type="EMBL" id="JAPWTJ010000004">
    <property type="protein sequence ID" value="KAJ8986039.1"/>
    <property type="molecule type" value="Genomic_DNA"/>
</dbReference>
<dbReference type="PANTHER" id="PTHR45685">
    <property type="entry name" value="HELICASE SRCAP-RELATED"/>
    <property type="match status" value="1"/>
</dbReference>
<evidence type="ECO:0000313" key="5">
    <source>
        <dbReference type="EMBL" id="KAJ8986039.1"/>
    </source>
</evidence>
<comment type="subcellular location">
    <subcellularLocation>
        <location evidence="1">Nucleus</location>
    </subcellularLocation>
</comment>
<evidence type="ECO:0000256" key="1">
    <source>
        <dbReference type="ARBA" id="ARBA00004123"/>
    </source>
</evidence>
<organism evidence="5 6">
    <name type="scientific">Molorchus minor</name>
    <dbReference type="NCBI Taxonomy" id="1323400"/>
    <lineage>
        <taxon>Eukaryota</taxon>
        <taxon>Metazoa</taxon>
        <taxon>Ecdysozoa</taxon>
        <taxon>Arthropoda</taxon>
        <taxon>Hexapoda</taxon>
        <taxon>Insecta</taxon>
        <taxon>Pterygota</taxon>
        <taxon>Neoptera</taxon>
        <taxon>Endopterygota</taxon>
        <taxon>Coleoptera</taxon>
        <taxon>Polyphaga</taxon>
        <taxon>Cucujiformia</taxon>
        <taxon>Chrysomeloidea</taxon>
        <taxon>Cerambycidae</taxon>
        <taxon>Lamiinae</taxon>
        <taxon>Monochamini</taxon>
        <taxon>Molorchus</taxon>
    </lineage>
</organism>
<protein>
    <submittedName>
        <fullName evidence="5">Uncharacterized protein</fullName>
    </submittedName>
</protein>
<keyword evidence="6" id="KW-1185">Reference proteome</keyword>
<evidence type="ECO:0000256" key="3">
    <source>
        <dbReference type="ARBA" id="ARBA00022806"/>
    </source>
</evidence>
<keyword evidence="2" id="KW-0547">Nucleotide-binding</keyword>
<dbReference type="Proteomes" id="UP001162164">
    <property type="component" value="Unassembled WGS sequence"/>
</dbReference>
<keyword evidence="3" id="KW-0378">Hydrolase</keyword>
<evidence type="ECO:0000256" key="2">
    <source>
        <dbReference type="ARBA" id="ARBA00022741"/>
    </source>
</evidence>
<sequence length="77" mass="8699">MYLTAASLAPATELYWGQKEDKQLIQRLFSKPATSLHHIASAMVTQFPDPRLIQYDCGKLQTLDHLLRKLKIGAIGF</sequence>
<proteinExistence type="predicted"/>
<gene>
    <name evidence="5" type="ORF">NQ317_013924</name>
</gene>
<accession>A0ABQ9K7D1</accession>
<evidence type="ECO:0000313" key="6">
    <source>
        <dbReference type="Proteomes" id="UP001162164"/>
    </source>
</evidence>
<evidence type="ECO:0000256" key="4">
    <source>
        <dbReference type="ARBA" id="ARBA00022840"/>
    </source>
</evidence>
<name>A0ABQ9K7D1_9CUCU</name>
<dbReference type="PANTHER" id="PTHR45685:SF1">
    <property type="entry name" value="HELICASE SRCAP"/>
    <property type="match status" value="1"/>
</dbReference>
<keyword evidence="3" id="KW-0347">Helicase</keyword>
<dbReference type="InterPro" id="IPR050520">
    <property type="entry name" value="INO80/SWR1_helicase"/>
</dbReference>
<comment type="caution">
    <text evidence="5">The sequence shown here is derived from an EMBL/GenBank/DDBJ whole genome shotgun (WGS) entry which is preliminary data.</text>
</comment>